<keyword evidence="8 12" id="KW-0798">TonB box</keyword>
<keyword evidence="9 11" id="KW-0472">Membrane</keyword>
<comment type="subcellular location">
    <subcellularLocation>
        <location evidence="1 11">Cell outer membrane</location>
        <topology evidence="1 11">Multi-pass membrane protein</topology>
    </subcellularLocation>
</comment>
<keyword evidence="6" id="KW-0408">Iron</keyword>
<dbReference type="InterPro" id="IPR000531">
    <property type="entry name" value="Beta-barrel_TonB"/>
</dbReference>
<evidence type="ECO:0000256" key="11">
    <source>
        <dbReference type="PROSITE-ProRule" id="PRU01360"/>
    </source>
</evidence>
<dbReference type="GO" id="GO:0006826">
    <property type="term" value="P:iron ion transport"/>
    <property type="evidence" value="ECO:0007669"/>
    <property type="project" value="UniProtKB-KW"/>
</dbReference>
<evidence type="ECO:0000256" key="6">
    <source>
        <dbReference type="ARBA" id="ARBA00023004"/>
    </source>
</evidence>
<feature type="domain" description="TonB-dependent receptor-like beta-barrel" evidence="13">
    <location>
        <begin position="247"/>
        <end position="680"/>
    </location>
</feature>
<evidence type="ECO:0000256" key="9">
    <source>
        <dbReference type="ARBA" id="ARBA00023136"/>
    </source>
</evidence>
<dbReference type="SUPFAM" id="SSF56935">
    <property type="entry name" value="Porins"/>
    <property type="match status" value="1"/>
</dbReference>
<dbReference type="PROSITE" id="PS52016">
    <property type="entry name" value="TONB_DEPENDENT_REC_3"/>
    <property type="match status" value="1"/>
</dbReference>
<evidence type="ECO:0000256" key="4">
    <source>
        <dbReference type="ARBA" id="ARBA00022496"/>
    </source>
</evidence>
<dbReference type="Proteomes" id="UP000664303">
    <property type="component" value="Unassembled WGS sequence"/>
</dbReference>
<name>A0A939DCK7_9GAMM</name>
<evidence type="ECO:0000256" key="5">
    <source>
        <dbReference type="ARBA" id="ARBA00022692"/>
    </source>
</evidence>
<keyword evidence="5 11" id="KW-0812">Transmembrane</keyword>
<sequence>MAQIEEVVVTAQQREQNLQDVPISISAFTSDAVDKNMFRDVTDYVMKTPNASFTSAGARSRRDISIRGVTNFVGQNNAIRTSTFGFYVDGFSVSSASINPPMMDIERIEVLRGPQATYFGRNALGGGISVTSKKPTNEFEGSIMADYSRFDTVDLEGVLNIPIIENVLAARVNLKHAESDGNIENINPRGGGNDSKYKYAKASVLYTPNDALTVNVFGSYADENVGMREGVPSGVFSTFAGGTLFADFPDLDGDGLADPDPDGVGFYPDNQSKVNFNAPQDVGTEFKYLVGRLDYAFDTMTFTSITGWMESDFFLMGDIDGGSVDYLREYRTVPRESISQEFRLQSDDSSDLSWNVGLLYAKDEGTMDNKTYVGDAGLPNFGLPGGFLIDSEDSEHESENWAAFGQLDYMVTDRLTLSAGGRYSEETKTSTILGFSGALVTEVSYEDTFRDFSPKVAANYVMSDEISLYATISKGFKSGGVQDAPFESAQSFDPEVLWNYEVGMKAELLDRRLRLNTALFYMDWEDMQASFQQAGTDDEGNFILFGGIDNAEKATSQGAEISGTAMLGEDFVVNFGVGYLDAKFDTFTAYIDGQNRVLDDRTIPNAPKWTASADAEYGFQVGADLRGFVRAEWNYRDEVRPSTTALINSGFPWEVPSYDVVNLRAGVENDTYSVVAYIENALDEEYYTNAYQKAFMSGLFIEPSYQTYGVRVKYNFN</sequence>
<dbReference type="AlphaFoldDB" id="A0A939DCK7"/>
<keyword evidence="3 11" id="KW-1134">Transmembrane beta strand</keyword>
<keyword evidence="10 11" id="KW-0998">Cell outer membrane</keyword>
<keyword evidence="7" id="KW-0406">Ion transport</keyword>
<proteinExistence type="inferred from homology"/>
<evidence type="ECO:0000256" key="7">
    <source>
        <dbReference type="ARBA" id="ARBA00023065"/>
    </source>
</evidence>
<dbReference type="Gene3D" id="2.40.170.20">
    <property type="entry name" value="TonB-dependent receptor, beta-barrel domain"/>
    <property type="match status" value="1"/>
</dbReference>
<dbReference type="GO" id="GO:0009279">
    <property type="term" value="C:cell outer membrane"/>
    <property type="evidence" value="ECO:0007669"/>
    <property type="project" value="UniProtKB-SubCell"/>
</dbReference>
<dbReference type="EMBL" id="JAFKCZ010000002">
    <property type="protein sequence ID" value="MBN7795589.1"/>
    <property type="molecule type" value="Genomic_DNA"/>
</dbReference>
<comment type="caution">
    <text evidence="15">The sequence shown here is derived from an EMBL/GenBank/DDBJ whole genome shotgun (WGS) entry which is preliminary data.</text>
</comment>
<gene>
    <name evidence="15" type="ORF">JYP50_03235</name>
</gene>
<accession>A0A939DCK7</accession>
<evidence type="ECO:0000256" key="12">
    <source>
        <dbReference type="RuleBase" id="RU003357"/>
    </source>
</evidence>
<keyword evidence="15" id="KW-0675">Receptor</keyword>
<evidence type="ECO:0000259" key="14">
    <source>
        <dbReference type="Pfam" id="PF07715"/>
    </source>
</evidence>
<reference evidence="15" key="1">
    <citation type="submission" date="2021-02" db="EMBL/GenBank/DDBJ databases">
        <title>PHA producing bacteria isolated from coastal sediment in Guangdong, Shenzhen.</title>
        <authorList>
            <person name="Zheng W."/>
            <person name="Yu S."/>
            <person name="Huang Y."/>
        </authorList>
    </citation>
    <scope>NUCLEOTIDE SEQUENCE</scope>
    <source>
        <strain evidence="15">TN14-10</strain>
    </source>
</reference>
<evidence type="ECO:0000256" key="10">
    <source>
        <dbReference type="ARBA" id="ARBA00023237"/>
    </source>
</evidence>
<keyword evidence="2 11" id="KW-0813">Transport</keyword>
<dbReference type="Pfam" id="PF07715">
    <property type="entry name" value="Plug"/>
    <property type="match status" value="1"/>
</dbReference>
<feature type="domain" description="TonB-dependent receptor plug" evidence="14">
    <location>
        <begin position="18"/>
        <end position="126"/>
    </location>
</feature>
<evidence type="ECO:0000259" key="13">
    <source>
        <dbReference type="Pfam" id="PF00593"/>
    </source>
</evidence>
<evidence type="ECO:0000256" key="2">
    <source>
        <dbReference type="ARBA" id="ARBA00022448"/>
    </source>
</evidence>
<dbReference type="InterPro" id="IPR036942">
    <property type="entry name" value="Beta-barrel_TonB_sf"/>
</dbReference>
<evidence type="ECO:0000256" key="8">
    <source>
        <dbReference type="ARBA" id="ARBA00023077"/>
    </source>
</evidence>
<dbReference type="InterPro" id="IPR039426">
    <property type="entry name" value="TonB-dep_rcpt-like"/>
</dbReference>
<evidence type="ECO:0000313" key="15">
    <source>
        <dbReference type="EMBL" id="MBN7795589.1"/>
    </source>
</evidence>
<keyword evidence="4" id="KW-0410">Iron transport</keyword>
<dbReference type="CDD" id="cd01347">
    <property type="entry name" value="ligand_gated_channel"/>
    <property type="match status" value="1"/>
</dbReference>
<dbReference type="Pfam" id="PF00593">
    <property type="entry name" value="TonB_dep_Rec_b-barrel"/>
    <property type="match status" value="1"/>
</dbReference>
<dbReference type="PANTHER" id="PTHR32552">
    <property type="entry name" value="FERRICHROME IRON RECEPTOR-RELATED"/>
    <property type="match status" value="1"/>
</dbReference>
<evidence type="ECO:0000256" key="1">
    <source>
        <dbReference type="ARBA" id="ARBA00004571"/>
    </source>
</evidence>
<dbReference type="InterPro" id="IPR012910">
    <property type="entry name" value="Plug_dom"/>
</dbReference>
<keyword evidence="16" id="KW-1185">Reference proteome</keyword>
<evidence type="ECO:0000313" key="16">
    <source>
        <dbReference type="Proteomes" id="UP000664303"/>
    </source>
</evidence>
<organism evidence="15 16">
    <name type="scientific">Parahaliea mediterranea</name>
    <dbReference type="NCBI Taxonomy" id="651086"/>
    <lineage>
        <taxon>Bacteria</taxon>
        <taxon>Pseudomonadati</taxon>
        <taxon>Pseudomonadota</taxon>
        <taxon>Gammaproteobacteria</taxon>
        <taxon>Cellvibrionales</taxon>
        <taxon>Halieaceae</taxon>
        <taxon>Parahaliea</taxon>
    </lineage>
</organism>
<protein>
    <submittedName>
        <fullName evidence="15">TonB-dependent receptor</fullName>
    </submittedName>
</protein>
<evidence type="ECO:0000256" key="3">
    <source>
        <dbReference type="ARBA" id="ARBA00022452"/>
    </source>
</evidence>
<dbReference type="PANTHER" id="PTHR32552:SF81">
    <property type="entry name" value="TONB-DEPENDENT OUTER MEMBRANE RECEPTOR"/>
    <property type="match status" value="1"/>
</dbReference>
<comment type="similarity">
    <text evidence="11 12">Belongs to the TonB-dependent receptor family.</text>
</comment>